<proteinExistence type="predicted"/>
<comment type="caution">
    <text evidence="2">The sequence shown here is derived from an EMBL/GenBank/DDBJ whole genome shotgun (WGS) entry which is preliminary data.</text>
</comment>
<gene>
    <name evidence="2" type="ORF">E4U43_004956</name>
</gene>
<evidence type="ECO:0000313" key="2">
    <source>
        <dbReference type="EMBL" id="KAG5987745.1"/>
    </source>
</evidence>
<dbReference type="Proteomes" id="UP000748025">
    <property type="component" value="Unassembled WGS sequence"/>
</dbReference>
<dbReference type="EMBL" id="SRPW01003228">
    <property type="protein sequence ID" value="KAG5987745.1"/>
    <property type="molecule type" value="Genomic_DNA"/>
</dbReference>
<organism evidence="2 3">
    <name type="scientific">Claviceps pusilla</name>
    <dbReference type="NCBI Taxonomy" id="123648"/>
    <lineage>
        <taxon>Eukaryota</taxon>
        <taxon>Fungi</taxon>
        <taxon>Dikarya</taxon>
        <taxon>Ascomycota</taxon>
        <taxon>Pezizomycotina</taxon>
        <taxon>Sordariomycetes</taxon>
        <taxon>Hypocreomycetidae</taxon>
        <taxon>Hypocreales</taxon>
        <taxon>Clavicipitaceae</taxon>
        <taxon>Claviceps</taxon>
    </lineage>
</organism>
<name>A0A9P7SUD2_9HYPO</name>
<reference evidence="2" key="1">
    <citation type="journal article" date="2020" name="bioRxiv">
        <title>Whole genome comparisons of ergot fungi reveals the divergence and evolution of species within the genus Claviceps are the result of varying mechanisms driving genome evolution and host range expansion.</title>
        <authorList>
            <person name="Wyka S.A."/>
            <person name="Mondo S.J."/>
            <person name="Liu M."/>
            <person name="Dettman J."/>
            <person name="Nalam V."/>
            <person name="Broders K.D."/>
        </authorList>
    </citation>
    <scope>NUCLEOTIDE SEQUENCE</scope>
    <source>
        <strain evidence="2">CCC 602</strain>
    </source>
</reference>
<dbReference type="AlphaFoldDB" id="A0A9P7SUD2"/>
<evidence type="ECO:0000313" key="3">
    <source>
        <dbReference type="Proteomes" id="UP000748025"/>
    </source>
</evidence>
<evidence type="ECO:0000256" key="1">
    <source>
        <dbReference type="SAM" id="MobiDB-lite"/>
    </source>
</evidence>
<keyword evidence="3" id="KW-1185">Reference proteome</keyword>
<feature type="region of interest" description="Disordered" evidence="1">
    <location>
        <begin position="1"/>
        <end position="30"/>
    </location>
</feature>
<sequence length="87" mass="9731">MAPSKRWTKPMSRDAGRVRKGPPYLDTPNWEPELSKRARVVVLELEKSSLTSVTLARNPGSVITKPRNGFCGQEAQGVHESRVPWTC</sequence>
<accession>A0A9P7SUD2</accession>
<protein>
    <submittedName>
        <fullName evidence="2">Uncharacterized protein</fullName>
    </submittedName>
</protein>